<feature type="compositionally biased region" description="Low complexity" evidence="2">
    <location>
        <begin position="406"/>
        <end position="418"/>
    </location>
</feature>
<dbReference type="STRING" id="1344416.A0A139AA93"/>
<reference evidence="5 6" key="1">
    <citation type="journal article" date="2015" name="Genome Biol. Evol.">
        <title>Phylogenomic analyses indicate that early fungi evolved digesting cell walls of algal ancestors of land plants.</title>
        <authorList>
            <person name="Chang Y."/>
            <person name="Wang S."/>
            <person name="Sekimoto S."/>
            <person name="Aerts A.L."/>
            <person name="Choi C."/>
            <person name="Clum A."/>
            <person name="LaButti K.M."/>
            <person name="Lindquist E.A."/>
            <person name="Yee Ngan C."/>
            <person name="Ohm R.A."/>
            <person name="Salamov A.A."/>
            <person name="Grigoriev I.V."/>
            <person name="Spatafora J.W."/>
            <person name="Berbee M.L."/>
        </authorList>
    </citation>
    <scope>NUCLEOTIDE SEQUENCE [LARGE SCALE GENOMIC DNA]</scope>
    <source>
        <strain evidence="5 6">JEL478</strain>
    </source>
</reference>
<dbReference type="GO" id="GO:0005829">
    <property type="term" value="C:cytosol"/>
    <property type="evidence" value="ECO:0007669"/>
    <property type="project" value="TreeGrafter"/>
</dbReference>
<keyword evidence="6" id="KW-1185">Reference proteome</keyword>
<feature type="region of interest" description="Disordered" evidence="2">
    <location>
        <begin position="378"/>
        <end position="478"/>
    </location>
</feature>
<dbReference type="Proteomes" id="UP000070544">
    <property type="component" value="Unassembled WGS sequence"/>
</dbReference>
<feature type="domain" description="Alpha/beta hydrolase fold-3" evidence="4">
    <location>
        <begin position="224"/>
        <end position="417"/>
    </location>
</feature>
<dbReference type="Gene3D" id="3.40.50.1820">
    <property type="entry name" value="alpha/beta hydrolase"/>
    <property type="match status" value="2"/>
</dbReference>
<dbReference type="EMBL" id="KQ965775">
    <property type="protein sequence ID" value="KXS13716.1"/>
    <property type="molecule type" value="Genomic_DNA"/>
</dbReference>
<dbReference type="GO" id="GO:0004771">
    <property type="term" value="F:sterol ester esterase activity"/>
    <property type="evidence" value="ECO:0007669"/>
    <property type="project" value="TreeGrafter"/>
</dbReference>
<dbReference type="AlphaFoldDB" id="A0A139AA93"/>
<evidence type="ECO:0000256" key="2">
    <source>
        <dbReference type="SAM" id="MobiDB-lite"/>
    </source>
</evidence>
<feature type="region of interest" description="Disordered" evidence="2">
    <location>
        <begin position="668"/>
        <end position="704"/>
    </location>
</feature>
<feature type="transmembrane region" description="Helical" evidence="3">
    <location>
        <begin position="58"/>
        <end position="81"/>
    </location>
</feature>
<dbReference type="Pfam" id="PF07859">
    <property type="entry name" value="Abhydrolase_3"/>
    <property type="match status" value="1"/>
</dbReference>
<feature type="compositionally biased region" description="Gly residues" evidence="2">
    <location>
        <begin position="456"/>
        <end position="474"/>
    </location>
</feature>
<feature type="compositionally biased region" description="Polar residues" evidence="2">
    <location>
        <begin position="985"/>
        <end position="994"/>
    </location>
</feature>
<dbReference type="GO" id="GO:0004806">
    <property type="term" value="F:triacylglycerol lipase activity"/>
    <property type="evidence" value="ECO:0007669"/>
    <property type="project" value="TreeGrafter"/>
</dbReference>
<feature type="compositionally biased region" description="Basic residues" evidence="2">
    <location>
        <begin position="676"/>
        <end position="685"/>
    </location>
</feature>
<gene>
    <name evidence="5" type="ORF">M427DRAFT_33690</name>
</gene>
<evidence type="ECO:0000256" key="1">
    <source>
        <dbReference type="PROSITE-ProRule" id="PRU10038"/>
    </source>
</evidence>
<dbReference type="InterPro" id="IPR029058">
    <property type="entry name" value="AB_hydrolase_fold"/>
</dbReference>
<feature type="active site" evidence="1">
    <location>
        <position position="318"/>
    </location>
</feature>
<name>A0A139AA93_GONPJ</name>
<dbReference type="InterPro" id="IPR033140">
    <property type="entry name" value="Lipase_GDXG_put_SER_AS"/>
</dbReference>
<evidence type="ECO:0000313" key="6">
    <source>
        <dbReference type="Proteomes" id="UP000070544"/>
    </source>
</evidence>
<dbReference type="InterPro" id="IPR013094">
    <property type="entry name" value="AB_hydrolase_3"/>
</dbReference>
<organism evidence="5 6">
    <name type="scientific">Gonapodya prolifera (strain JEL478)</name>
    <name type="common">Monoblepharis prolifera</name>
    <dbReference type="NCBI Taxonomy" id="1344416"/>
    <lineage>
        <taxon>Eukaryota</taxon>
        <taxon>Fungi</taxon>
        <taxon>Fungi incertae sedis</taxon>
        <taxon>Chytridiomycota</taxon>
        <taxon>Chytridiomycota incertae sedis</taxon>
        <taxon>Monoblepharidomycetes</taxon>
        <taxon>Monoblepharidales</taxon>
        <taxon>Gonapodyaceae</taxon>
        <taxon>Gonapodya</taxon>
    </lineage>
</organism>
<dbReference type="SUPFAM" id="SSF53474">
    <property type="entry name" value="alpha/beta-Hydrolases"/>
    <property type="match status" value="1"/>
</dbReference>
<feature type="compositionally biased region" description="Gly residues" evidence="2">
    <location>
        <begin position="378"/>
        <end position="393"/>
    </location>
</feature>
<dbReference type="PANTHER" id="PTHR23025:SF3">
    <property type="entry name" value="HORMONE-SENSITIVE LIPASE"/>
    <property type="match status" value="1"/>
</dbReference>
<dbReference type="OMA" id="WVQMRII"/>
<feature type="region of interest" description="Disordered" evidence="2">
    <location>
        <begin position="974"/>
        <end position="994"/>
    </location>
</feature>
<keyword evidence="3" id="KW-0812">Transmembrane</keyword>
<protein>
    <submittedName>
        <fullName evidence="5">Alpha/beta-hydrolase</fullName>
    </submittedName>
</protein>
<proteinExistence type="predicted"/>
<keyword evidence="5" id="KW-0378">Hydrolase</keyword>
<evidence type="ECO:0000313" key="5">
    <source>
        <dbReference type="EMBL" id="KXS13716.1"/>
    </source>
</evidence>
<evidence type="ECO:0000256" key="3">
    <source>
        <dbReference type="SAM" id="Phobius"/>
    </source>
</evidence>
<evidence type="ECO:0000259" key="4">
    <source>
        <dbReference type="Pfam" id="PF07859"/>
    </source>
</evidence>
<dbReference type="GO" id="GO:0019433">
    <property type="term" value="P:triglyceride catabolic process"/>
    <property type="evidence" value="ECO:0007669"/>
    <property type="project" value="TreeGrafter"/>
</dbReference>
<keyword evidence="3" id="KW-0472">Membrane</keyword>
<accession>A0A139AA93</accession>
<feature type="transmembrane region" description="Helical" evidence="3">
    <location>
        <begin position="93"/>
        <end position="110"/>
    </location>
</feature>
<keyword evidence="3" id="KW-1133">Transmembrane helix</keyword>
<dbReference type="PANTHER" id="PTHR23025">
    <property type="entry name" value="TRIACYLGLYCEROL LIPASE"/>
    <property type="match status" value="1"/>
</dbReference>
<dbReference type="OrthoDB" id="5570009at2759"/>
<dbReference type="PROSITE" id="PS01174">
    <property type="entry name" value="LIPASE_GDXG_SER"/>
    <property type="match status" value="1"/>
</dbReference>
<sequence length="994" mass="109059">MLDHLVLGRPSPTFQRMRVAAVALLAVLLLNTFGHRVPVPSRTLQRLNDRLARFPPWKIVLGFFTAYYVSRNAFLLLFLNAPEPMARMYTRNFFRATYILTALDAGFWTAMNIRPLWLRDVLSVLFSAYYLLVPNEAEKTSKAFLSQATVEMMRISWGKAENPILHLISSLSYPRIPIRRWISIPRPEPPSPSSFENEGELEGTRALLYFDGTEEELRRADAVVVHYPGGGFVAMPPQCHEDYVTIWATRLRVPIVSVDYGKAPEYPYPYASEQCFDVYRSVVESNGAVLGLEGWYTTDDVGRRRRKMPIRVVVAGDSAGANLCTTTTIRILEYQHHHLPPPSAVLLVYPVLSFDMAAWMPPGDISMLRNESVRSFSIGGGSRRSSVAGGGAGADQAPVSPLTKLTPARVPPATVVVEPETEADPAGGVPQASPGRHRRRRTLSWDGKKLRPMTAVGGGASGAGAGAAGQGQGGKSKAVLPVRSGADLDKLVHSSPLAVPPAPVSSGPIDADVDPAAAPLSPIDPDEGSTTSPGFLESLWSRLTAFRPAQPTHKWTPTTVHPSLSMTSRLSYSFDRILPHELIRGLALLYLGCAPGAPDFQGDYILNPVIAPDDVLARFPRTYILCGEKDPFVDDSVIFSARLKRAKQAAHREWLRVQERRRAEIRREREEYVRRGPSHPSKKPRAPPPRRTPAEGDSSEGDDAVPVMIRIKTPSSELKVAPVPSLERMGTMSSDEDAWTSGDKIWPPGTAPPWTDTDLQRHSWARHPEEMVHTRILEGFSHGFLAMRAFLPEADDIVKLCARWLRDGFAEDDVVARHPPFPGYVTASPNEIYAAEALTAYMVSEMSRLERHEDEDDPAVAPHAGYYNAHGVKTAAKMVHLDIPSKPRSAGSAVHDTVLREVERMHAEPQDAGFEPGYAEAWGWVGDSGSPIAPKPISPVVSSTRISGMLADMARGQMLSRRTEEVGFALKVATERGGTPVQGRKSAQGSHAQG</sequence>